<dbReference type="GO" id="GO:0005506">
    <property type="term" value="F:iron ion binding"/>
    <property type="evidence" value="ECO:0007669"/>
    <property type="project" value="TreeGrafter"/>
</dbReference>
<dbReference type="Gene3D" id="2.30.30.140">
    <property type="match status" value="1"/>
</dbReference>
<gene>
    <name evidence="2" type="ORF">GCM10011348_38910</name>
</gene>
<proteinExistence type="inferred from homology"/>
<dbReference type="GO" id="GO:0051604">
    <property type="term" value="P:protein maturation"/>
    <property type="evidence" value="ECO:0007669"/>
    <property type="project" value="TreeGrafter"/>
</dbReference>
<dbReference type="RefSeq" id="WP_188862287.1">
    <property type="nucleotide sequence ID" value="NZ_BMLT01000011.1"/>
</dbReference>
<reference evidence="2 3" key="1">
    <citation type="journal article" date="2014" name="Int. J. Syst. Evol. Microbiol.">
        <title>Complete genome sequence of Corynebacterium casei LMG S-19264T (=DSM 44701T), isolated from a smear-ripened cheese.</title>
        <authorList>
            <consortium name="US DOE Joint Genome Institute (JGI-PGF)"/>
            <person name="Walter F."/>
            <person name="Albersmeier A."/>
            <person name="Kalinowski J."/>
            <person name="Ruckert C."/>
        </authorList>
    </citation>
    <scope>NUCLEOTIDE SEQUENCE [LARGE SCALE GENOMIC DNA]</scope>
    <source>
        <strain evidence="2 3">CGMCC 1.7286</strain>
    </source>
</reference>
<dbReference type="Proteomes" id="UP000599578">
    <property type="component" value="Unassembled WGS sequence"/>
</dbReference>
<accession>A0A918DW15</accession>
<dbReference type="GO" id="GO:1902670">
    <property type="term" value="F:carbon dioxide binding"/>
    <property type="evidence" value="ECO:0007669"/>
    <property type="project" value="TreeGrafter"/>
</dbReference>
<dbReference type="Pfam" id="PF01455">
    <property type="entry name" value="HupF_HypC"/>
    <property type="match status" value="1"/>
</dbReference>
<dbReference type="PANTHER" id="PTHR35177:SF2">
    <property type="entry name" value="HYDROGENASE MATURATION FACTOR HYBG"/>
    <property type="match status" value="1"/>
</dbReference>
<evidence type="ECO:0000256" key="1">
    <source>
        <dbReference type="ARBA" id="ARBA00006018"/>
    </source>
</evidence>
<sequence>MCLAVPAQVLSISDPSRALALADSGGVQREIELSCVIADGPPETLIGAWVLVHVGVALAQISEQEALASLALWAELDDGDGA</sequence>
<protein>
    <submittedName>
        <fullName evidence="2">Hydrogenase 2 accessory protein HypG</fullName>
    </submittedName>
</protein>
<dbReference type="AlphaFoldDB" id="A0A918DW15"/>
<dbReference type="NCBIfam" id="TIGR00074">
    <property type="entry name" value="hypC_hupF"/>
    <property type="match status" value="1"/>
</dbReference>
<dbReference type="EMBL" id="BMLT01000011">
    <property type="protein sequence ID" value="GGO86913.1"/>
    <property type="molecule type" value="Genomic_DNA"/>
</dbReference>
<keyword evidence="3" id="KW-1185">Reference proteome</keyword>
<dbReference type="PROSITE" id="PS01097">
    <property type="entry name" value="HUPF_HYPC"/>
    <property type="match status" value="1"/>
</dbReference>
<dbReference type="InterPro" id="IPR019812">
    <property type="entry name" value="Hydgase_assmbl_chp_CS"/>
</dbReference>
<comment type="caution">
    <text evidence="2">The sequence shown here is derived from an EMBL/GenBank/DDBJ whole genome shotgun (WGS) entry which is preliminary data.</text>
</comment>
<evidence type="ECO:0000313" key="3">
    <source>
        <dbReference type="Proteomes" id="UP000599578"/>
    </source>
</evidence>
<evidence type="ECO:0000313" key="2">
    <source>
        <dbReference type="EMBL" id="GGO86913.1"/>
    </source>
</evidence>
<organism evidence="2 3">
    <name type="scientific">Marinobacterium nitratireducens</name>
    <dbReference type="NCBI Taxonomy" id="518897"/>
    <lineage>
        <taxon>Bacteria</taxon>
        <taxon>Pseudomonadati</taxon>
        <taxon>Pseudomonadota</taxon>
        <taxon>Gammaproteobacteria</taxon>
        <taxon>Oceanospirillales</taxon>
        <taxon>Oceanospirillaceae</taxon>
        <taxon>Marinobacterium</taxon>
    </lineage>
</organism>
<dbReference type="PRINTS" id="PR00445">
    <property type="entry name" value="HUPFHYPC"/>
</dbReference>
<dbReference type="InterPro" id="IPR001109">
    <property type="entry name" value="Hydrogenase_HupF/HypC"/>
</dbReference>
<dbReference type="PANTHER" id="PTHR35177">
    <property type="entry name" value="HYDROGENASE MATURATION FACTOR HYBG"/>
    <property type="match status" value="1"/>
</dbReference>
<comment type="similarity">
    <text evidence="1">Belongs to the HupF/HypC family.</text>
</comment>
<dbReference type="SUPFAM" id="SSF159127">
    <property type="entry name" value="HupF/HypC-like"/>
    <property type="match status" value="1"/>
</dbReference>
<name>A0A918DW15_9GAMM</name>